<protein>
    <submittedName>
        <fullName evidence="2">Wsv415-like protein</fullName>
    </submittedName>
</protein>
<feature type="compositionally biased region" description="Basic and acidic residues" evidence="1">
    <location>
        <begin position="325"/>
        <end position="342"/>
    </location>
</feature>
<evidence type="ECO:0000256" key="1">
    <source>
        <dbReference type="SAM" id="MobiDB-lite"/>
    </source>
</evidence>
<sequence>MALTVYGSTHHGYTLSLRMGQYRAPPSSLSLFSLAMVEREINDPIRTLVCRETARAPISRDKITAADCSSAIFGRILSESMSAPFLECDGLTYTTLVIDPLLPAVCIWVEVEIIEVGLAPLPDDLSRWLEDLQNRSTPVKEDRECRTTITRRVCLNDLVDSIMNHCASNENFNRRSLFHQLFEDPVTDMSQGLPGVLSRSVVQVDWIVDDFFRMDTYSKGLLFLETFIAHLEQRSDVSIRLHVLDILVPEFCFINRRTIIRNNQHANSRRINEGLEADRDVTLVSLERILSKFLYPATLWSFNLHQNQHNHHHNHHHQQQQQHQQDQELQRRPQERDRDRDSSTIDKIFHCIIHNKSLQSQTDTDQGSSVKKAVGAAAPGDLAVAINNVPVRNRWRLLDCKIGNHYILYPVFPSVMSRDSQSDPPLTFLSLKRETISRFLLPGLFGHAGQFRYGPCYSNSNNHRQGDSATSNKDWFYALADYSPLRSLQRISASQCCGPTSLKPLAVLPYYF</sequence>
<reference evidence="2" key="1">
    <citation type="submission" date="2022-10" db="EMBL/GenBank/DDBJ databases">
        <title>Genome sequences of endogenous nimaviruses in decapod crustaceans.</title>
        <authorList>
            <person name="Kawato S."/>
            <person name="Nozaki R."/>
            <person name="Kondo H."/>
            <person name="Hirono I."/>
        </authorList>
    </citation>
    <scope>NUCLEOTIDE SEQUENCE</scope>
    <source>
        <strain evidence="2">Okinawa2016</strain>
    </source>
</reference>
<feature type="region of interest" description="Disordered" evidence="1">
    <location>
        <begin position="309"/>
        <end position="342"/>
    </location>
</feature>
<organism evidence="2">
    <name type="scientific">Melicertus latisulcatus pemonivirus</name>
    <dbReference type="NCBI Taxonomy" id="2984278"/>
    <lineage>
        <taxon>Viruses</taxon>
        <taxon>Viruses incertae sedis</taxon>
        <taxon>Naldaviricetes</taxon>
        <taxon>Nimaviridae</taxon>
    </lineage>
</organism>
<dbReference type="EMBL" id="LC738875">
    <property type="protein sequence ID" value="BDT62455.1"/>
    <property type="molecule type" value="Genomic_DNA"/>
</dbReference>
<proteinExistence type="predicted"/>
<feature type="compositionally biased region" description="Basic residues" evidence="1">
    <location>
        <begin position="309"/>
        <end position="318"/>
    </location>
</feature>
<name>A0A9C7EYK3_9VIRU</name>
<evidence type="ECO:0000313" key="2">
    <source>
        <dbReference type="EMBL" id="BDT62455.1"/>
    </source>
</evidence>
<accession>A0A9C7EYK3</accession>